<dbReference type="InterPro" id="IPR055381">
    <property type="entry name" value="BBS2_CtH_dom"/>
</dbReference>
<feature type="domain" description="Ciliary BBSome complex subunit 2 middle region" evidence="8">
    <location>
        <begin position="165"/>
        <end position="272"/>
    </location>
</feature>
<evidence type="ECO:0000256" key="2">
    <source>
        <dbReference type="ARBA" id="ARBA00022490"/>
    </source>
</evidence>
<dbReference type="Pfam" id="PF14783">
    <property type="entry name" value="BBS2_Mid"/>
    <property type="match status" value="1"/>
</dbReference>
<keyword evidence="13" id="KW-1185">Reference proteome</keyword>
<evidence type="ECO:0000259" key="8">
    <source>
        <dbReference type="Pfam" id="PF14783"/>
    </source>
</evidence>
<reference evidence="12" key="1">
    <citation type="submission" date="2025-08" db="UniProtKB">
        <authorList>
            <consortium name="Ensembl"/>
        </authorList>
    </citation>
    <scope>IDENTIFICATION</scope>
</reference>
<dbReference type="GO" id="GO:0034451">
    <property type="term" value="C:centriolar satellite"/>
    <property type="evidence" value="ECO:0007669"/>
    <property type="project" value="UniProtKB-SubCell"/>
</dbReference>
<evidence type="ECO:0000313" key="13">
    <source>
        <dbReference type="Proteomes" id="UP000694565"/>
    </source>
</evidence>
<dbReference type="Proteomes" id="UP000694565">
    <property type="component" value="Unplaced"/>
</dbReference>
<dbReference type="Pfam" id="PF23353">
    <property type="entry name" value="BBS2_hp"/>
    <property type="match status" value="1"/>
</dbReference>
<name>A0A8C2WNV4_CYCLU</name>
<evidence type="ECO:0000259" key="11">
    <source>
        <dbReference type="Pfam" id="PF23353"/>
    </source>
</evidence>
<keyword evidence="5 6" id="KW-0966">Cell projection</keyword>
<dbReference type="GO" id="GO:0034464">
    <property type="term" value="C:BBSome"/>
    <property type="evidence" value="ECO:0007669"/>
    <property type="project" value="UniProtKB-UniRule"/>
</dbReference>
<dbReference type="SUPFAM" id="SSF50978">
    <property type="entry name" value="WD40 repeat-like"/>
    <property type="match status" value="1"/>
</dbReference>
<dbReference type="InterPro" id="IPR055379">
    <property type="entry name" value="BBS2_pf_dom"/>
</dbReference>
<feature type="domain" description="BBS2 platform" evidence="9">
    <location>
        <begin position="481"/>
        <end position="560"/>
    </location>
</feature>
<dbReference type="InterPro" id="IPR036322">
    <property type="entry name" value="WD40_repeat_dom_sf"/>
</dbReference>
<dbReference type="GO" id="GO:1905515">
    <property type="term" value="P:non-motile cilium assembly"/>
    <property type="evidence" value="ECO:0007669"/>
    <property type="project" value="InterPro"/>
</dbReference>
<evidence type="ECO:0000256" key="3">
    <source>
        <dbReference type="ARBA" id="ARBA00023069"/>
    </source>
</evidence>
<dbReference type="PANTHER" id="PTHR32465">
    <property type="entry name" value="BARDET-BIEDL SYNDROME 2 PROTEIN"/>
    <property type="match status" value="1"/>
</dbReference>
<keyword evidence="2 6" id="KW-0963">Cytoplasm</keyword>
<sequence>MLVPIFTLKLNHKINPRMVTVGKFDGVHPCLTAATQAGKVFIHNPHARGQRPVAHRLSQSTLDSDISLLNINQAVTCLTAGTLGPNTTGDTLLVGSQTNLLAYDVHDNADIFYREVTDGANAIVLGKLGDIPRPLAIIGGNCALQGFDYAGNDHFWTVTGDNVRSVVLCDFTGDGKNELLVGSEDFDIRVFKEDELVSEMTENETVTALCHMHGSRFGYALANGTVGVYDRTARYWRIKSKNHAMSIHAFDLNADGVVELITGWSNGKIDARSDRTGEVIFKDNFSSSVAGVVEGDYRLDGQQQLICTSTEGEVRGYLPASKDLKGNLMDSGAEQDLIRELSQRRQNLLLELRNYDENAKGVSETNSGMGVIPANTQLQTALSVRPAMEAQKAHVELSISTPNGRCPVSELLLYPLQKPSFVTCQAYVCWRVLIAFFSPYNEPPPLHFILFVFCSTQFHVFEITRQLPRFSMYDITVDSLDAPPTGRVTFSINDRPQRVVMWLNQNFLLPEGVDSPDITFNSLRGGGLLSISMANNGQITLSTDDIDLAGDLVQSLASFLAIEDLSAEADFPGYFEELHTTLTEVDEFHSVHQKLTAAMADHSNYIRNMLVQAEDARLMGIMTTMKKRYRELYDLNRDLINEYKIRSNNHNALLACLKSVNQAIQRAGRLRVGKPKNQVISACRDAIKSNNINTLFRIMKAGTASS</sequence>
<dbReference type="GeneTree" id="ENSGT00390000017113"/>
<accession>A0A8C2WNV4</accession>
<dbReference type="InterPro" id="IPR015943">
    <property type="entry name" value="WD40/YVTN_repeat-like_dom_sf"/>
</dbReference>
<evidence type="ECO:0000259" key="7">
    <source>
        <dbReference type="Pfam" id="PF14781"/>
    </source>
</evidence>
<dbReference type="GO" id="GO:0060170">
    <property type="term" value="C:ciliary membrane"/>
    <property type="evidence" value="ECO:0007669"/>
    <property type="project" value="UniProtKB-SubCell"/>
</dbReference>
<dbReference type="GO" id="GO:0043005">
    <property type="term" value="C:neuron projection"/>
    <property type="evidence" value="ECO:0007669"/>
    <property type="project" value="TreeGrafter"/>
</dbReference>
<dbReference type="AlphaFoldDB" id="A0A8C2WNV4"/>
<reference evidence="12" key="2">
    <citation type="submission" date="2025-09" db="UniProtKB">
        <authorList>
            <consortium name="Ensembl"/>
        </authorList>
    </citation>
    <scope>IDENTIFICATION</scope>
</reference>
<dbReference type="InterPro" id="IPR055380">
    <property type="entry name" value="BBS2_hp_dom"/>
</dbReference>
<dbReference type="InterPro" id="IPR029430">
    <property type="entry name" value="BBS2_N"/>
</dbReference>
<dbReference type="Ensembl" id="ENSCLMT00005006692.1">
    <property type="protein sequence ID" value="ENSCLMP00005006204.1"/>
    <property type="gene ID" value="ENSCLMG00005003468.1"/>
</dbReference>
<evidence type="ECO:0000256" key="5">
    <source>
        <dbReference type="ARBA" id="ARBA00023273"/>
    </source>
</evidence>
<keyword evidence="6" id="KW-1003">Cell membrane</keyword>
<evidence type="ECO:0000256" key="6">
    <source>
        <dbReference type="PIRNR" id="PIRNR013684"/>
    </source>
</evidence>
<evidence type="ECO:0000256" key="4">
    <source>
        <dbReference type="ARBA" id="ARBA00023212"/>
    </source>
</evidence>
<feature type="domain" description="BBS2 C-terminal helix bundle" evidence="10">
    <location>
        <begin position="674"/>
        <end position="700"/>
    </location>
</feature>
<dbReference type="GO" id="GO:0031514">
    <property type="term" value="C:motile cilium"/>
    <property type="evidence" value="ECO:0007669"/>
    <property type="project" value="TreeGrafter"/>
</dbReference>
<keyword evidence="3 6" id="KW-0969">Cilium</keyword>
<dbReference type="GO" id="GO:0036064">
    <property type="term" value="C:ciliary basal body"/>
    <property type="evidence" value="ECO:0007669"/>
    <property type="project" value="TreeGrafter"/>
</dbReference>
<dbReference type="InterPro" id="IPR029429">
    <property type="entry name" value="BBS2_Mid"/>
</dbReference>
<dbReference type="FunFam" id="2.130.10.10:FF:000967">
    <property type="entry name" value="Bardet-Biedl syndrome 2 protein homolog"/>
    <property type="match status" value="1"/>
</dbReference>
<organism evidence="12 13">
    <name type="scientific">Cyclopterus lumpus</name>
    <name type="common">Lumpsucker</name>
    <dbReference type="NCBI Taxonomy" id="8103"/>
    <lineage>
        <taxon>Eukaryota</taxon>
        <taxon>Metazoa</taxon>
        <taxon>Chordata</taxon>
        <taxon>Craniata</taxon>
        <taxon>Vertebrata</taxon>
        <taxon>Euteleostomi</taxon>
        <taxon>Actinopterygii</taxon>
        <taxon>Neopterygii</taxon>
        <taxon>Teleostei</taxon>
        <taxon>Neoteleostei</taxon>
        <taxon>Acanthomorphata</taxon>
        <taxon>Eupercaria</taxon>
        <taxon>Perciformes</taxon>
        <taxon>Cottioidei</taxon>
        <taxon>Cottales</taxon>
        <taxon>Cyclopteridae</taxon>
        <taxon>Cyclopterus</taxon>
    </lineage>
</organism>
<dbReference type="InterPro" id="IPR016616">
    <property type="entry name" value="Bardet-Biedl_syndrome_2_prot"/>
</dbReference>
<keyword evidence="6" id="KW-0472">Membrane</keyword>
<evidence type="ECO:0000259" key="10">
    <source>
        <dbReference type="Pfam" id="PF23351"/>
    </source>
</evidence>
<feature type="domain" description="BBS2 hairpin" evidence="11">
    <location>
        <begin position="572"/>
        <end position="669"/>
    </location>
</feature>
<evidence type="ECO:0000313" key="12">
    <source>
        <dbReference type="Ensembl" id="ENSCLMP00005006204.1"/>
    </source>
</evidence>
<protein>
    <recommendedName>
        <fullName evidence="6">Bardet-Biedl syndrome 2 protein homolog</fullName>
    </recommendedName>
</protein>
<dbReference type="Gene3D" id="2.130.10.10">
    <property type="entry name" value="YVTN repeat-like/Quinoprotein amine dehydrogenase"/>
    <property type="match status" value="1"/>
</dbReference>
<dbReference type="PIRSF" id="PIRSF013684">
    <property type="entry name" value="BBS2"/>
    <property type="match status" value="1"/>
</dbReference>
<evidence type="ECO:0000259" key="9">
    <source>
        <dbReference type="Pfam" id="PF23350"/>
    </source>
</evidence>
<dbReference type="Pfam" id="PF23350">
    <property type="entry name" value="BBS2_pf"/>
    <property type="match status" value="1"/>
</dbReference>
<dbReference type="Pfam" id="PF23351">
    <property type="entry name" value="BBS2_CtH"/>
    <property type="match status" value="1"/>
</dbReference>
<proteinExistence type="predicted"/>
<keyword evidence="4 6" id="KW-0206">Cytoskeleton</keyword>
<comment type="subcellular location">
    <subcellularLocation>
        <location evidence="6">Cell projection</location>
        <location evidence="6">Cilium membrane</location>
    </subcellularLocation>
    <subcellularLocation>
        <location evidence="6">Cytoplasm</location>
        <location evidence="6">Cytoskeleton</location>
        <location evidence="6">Microtubule organizing center</location>
        <location evidence="6">Centrosome</location>
        <location evidence="6">Centriolar satellite</location>
    </subcellularLocation>
    <subcellularLocation>
        <location evidence="1">Cytoplasm</location>
        <location evidence="1">Cytoskeleton</location>
    </subcellularLocation>
</comment>
<evidence type="ECO:0000256" key="1">
    <source>
        <dbReference type="ARBA" id="ARBA00004245"/>
    </source>
</evidence>
<dbReference type="PANTHER" id="PTHR32465:SF0">
    <property type="entry name" value="BARDET-BIEDL SYNDROME 2 PROTEIN"/>
    <property type="match status" value="1"/>
</dbReference>
<feature type="domain" description="Ciliary BBSome complex subunit 2 N-terminal" evidence="7">
    <location>
        <begin position="20"/>
        <end position="126"/>
    </location>
</feature>
<dbReference type="Pfam" id="PF14781">
    <property type="entry name" value="BBS2_N"/>
    <property type="match status" value="1"/>
</dbReference>